<sequence length="288" mass="31635">MTRILPRTLPKVRDQVVRHLTDPAGSLPVTMDRHWGPDSARQAADHLDHAALYWATGDMTALAMSAGTSLTETRWATADRPSACGLIVWDGGIGSIDYRGAPVPISATTWGPLPGGCGIVLWIPRTHIAAPDQPVREAIAPLIPCLRFVLPVTADPIPPEGLPSAELAAITHALAASWLLMQQPKLVGRVTQRPDKAVRRSYGRAGRESPEVTVIDLRHLYVPDSADAGEGQEGGRLYKHRWVVSGHWRDQPYGPNRQLRRRQWIPSYTKGPDGAPLLVTEKVNVWRR</sequence>
<accession>A0ABW7YR24</accession>
<keyword evidence="2" id="KW-1185">Reference proteome</keyword>
<dbReference type="EMBL" id="JBITGY010000002">
    <property type="protein sequence ID" value="MFI6496939.1"/>
    <property type="molecule type" value="Genomic_DNA"/>
</dbReference>
<dbReference type="RefSeq" id="WP_397079450.1">
    <property type="nucleotide sequence ID" value="NZ_JBITGY010000002.1"/>
</dbReference>
<reference evidence="1 2" key="1">
    <citation type="submission" date="2024-10" db="EMBL/GenBank/DDBJ databases">
        <title>The Natural Products Discovery Center: Release of the First 8490 Sequenced Strains for Exploring Actinobacteria Biosynthetic Diversity.</title>
        <authorList>
            <person name="Kalkreuter E."/>
            <person name="Kautsar S.A."/>
            <person name="Yang D."/>
            <person name="Bader C.D."/>
            <person name="Teijaro C.N."/>
            <person name="Fluegel L."/>
            <person name="Davis C.M."/>
            <person name="Simpson J.R."/>
            <person name="Lauterbach L."/>
            <person name="Steele A.D."/>
            <person name="Gui C."/>
            <person name="Meng S."/>
            <person name="Li G."/>
            <person name="Viehrig K."/>
            <person name="Ye F."/>
            <person name="Su P."/>
            <person name="Kiefer A.F."/>
            <person name="Nichols A."/>
            <person name="Cepeda A.J."/>
            <person name="Yan W."/>
            <person name="Fan B."/>
            <person name="Jiang Y."/>
            <person name="Adhikari A."/>
            <person name="Zheng C.-J."/>
            <person name="Schuster L."/>
            <person name="Cowan T.M."/>
            <person name="Smanski M.J."/>
            <person name="Chevrette M.G."/>
            <person name="De Carvalho L.P.S."/>
            <person name="Shen B."/>
        </authorList>
    </citation>
    <scope>NUCLEOTIDE SEQUENCE [LARGE SCALE GENOMIC DNA]</scope>
    <source>
        <strain evidence="1 2">NPDC050545</strain>
    </source>
</reference>
<evidence type="ECO:0000313" key="1">
    <source>
        <dbReference type="EMBL" id="MFI6496939.1"/>
    </source>
</evidence>
<protein>
    <submittedName>
        <fullName evidence="1">Uncharacterized protein</fullName>
    </submittedName>
</protein>
<gene>
    <name evidence="1" type="ORF">ACIBG2_06135</name>
</gene>
<comment type="caution">
    <text evidence="1">The sequence shown here is derived from an EMBL/GenBank/DDBJ whole genome shotgun (WGS) entry which is preliminary data.</text>
</comment>
<organism evidence="1 2">
    <name type="scientific">Nonomuraea typhae</name>
    <dbReference type="NCBI Taxonomy" id="2603600"/>
    <lineage>
        <taxon>Bacteria</taxon>
        <taxon>Bacillati</taxon>
        <taxon>Actinomycetota</taxon>
        <taxon>Actinomycetes</taxon>
        <taxon>Streptosporangiales</taxon>
        <taxon>Streptosporangiaceae</taxon>
        <taxon>Nonomuraea</taxon>
    </lineage>
</organism>
<evidence type="ECO:0000313" key="2">
    <source>
        <dbReference type="Proteomes" id="UP001612741"/>
    </source>
</evidence>
<name>A0ABW7YR24_9ACTN</name>
<dbReference type="Proteomes" id="UP001612741">
    <property type="component" value="Unassembled WGS sequence"/>
</dbReference>
<proteinExistence type="predicted"/>